<protein>
    <submittedName>
        <fullName evidence="1">Uncharacterized protein</fullName>
    </submittedName>
</protein>
<proteinExistence type="predicted"/>
<dbReference type="EMBL" id="CM044703">
    <property type="protein sequence ID" value="KAI5673602.1"/>
    <property type="molecule type" value="Genomic_DNA"/>
</dbReference>
<gene>
    <name evidence="1" type="ORF">M9H77_13966</name>
</gene>
<organism evidence="1 2">
    <name type="scientific">Catharanthus roseus</name>
    <name type="common">Madagascar periwinkle</name>
    <name type="synonym">Vinca rosea</name>
    <dbReference type="NCBI Taxonomy" id="4058"/>
    <lineage>
        <taxon>Eukaryota</taxon>
        <taxon>Viridiplantae</taxon>
        <taxon>Streptophyta</taxon>
        <taxon>Embryophyta</taxon>
        <taxon>Tracheophyta</taxon>
        <taxon>Spermatophyta</taxon>
        <taxon>Magnoliopsida</taxon>
        <taxon>eudicotyledons</taxon>
        <taxon>Gunneridae</taxon>
        <taxon>Pentapetalae</taxon>
        <taxon>asterids</taxon>
        <taxon>lamiids</taxon>
        <taxon>Gentianales</taxon>
        <taxon>Apocynaceae</taxon>
        <taxon>Rauvolfioideae</taxon>
        <taxon>Vinceae</taxon>
        <taxon>Catharanthinae</taxon>
        <taxon>Catharanthus</taxon>
    </lineage>
</organism>
<evidence type="ECO:0000313" key="1">
    <source>
        <dbReference type="EMBL" id="KAI5673602.1"/>
    </source>
</evidence>
<accession>A0ACC0BLY3</accession>
<evidence type="ECO:0000313" key="2">
    <source>
        <dbReference type="Proteomes" id="UP001060085"/>
    </source>
</evidence>
<sequence>MQRIVKLPRSCNFLAISNCSSKQLSIPHSKSPMKYLQGVEDMAQEIYKVVDSKEVYCRATIVFVRDFEISEDFEPTLTLNVLACRCYVLLTFLPSVSGPIKISGHQMPRWSFLTTESHETRNETEPRTSLTRIELEDRNLPNGVHINSFYHIIGVSGMISGSPIRETFSTRNNSLFMVLFSQANPEGNSGTDFLQQLVIVLGNHQINLQTGAFCKGEYEHTILNQDQNTLFDRLKIRKRDNDGVQLLGPYESLLESHIETLQLFLGLHYL</sequence>
<comment type="caution">
    <text evidence="1">The sequence shown here is derived from an EMBL/GenBank/DDBJ whole genome shotgun (WGS) entry which is preliminary data.</text>
</comment>
<name>A0ACC0BLY3_CATRO</name>
<keyword evidence="2" id="KW-1185">Reference proteome</keyword>
<dbReference type="Proteomes" id="UP001060085">
    <property type="component" value="Linkage Group LG03"/>
</dbReference>
<reference evidence="2" key="1">
    <citation type="journal article" date="2023" name="Nat. Plants">
        <title>Single-cell RNA sequencing provides a high-resolution roadmap for understanding the multicellular compartmentation of specialized metabolism.</title>
        <authorList>
            <person name="Sun S."/>
            <person name="Shen X."/>
            <person name="Li Y."/>
            <person name="Li Y."/>
            <person name="Wang S."/>
            <person name="Li R."/>
            <person name="Zhang H."/>
            <person name="Shen G."/>
            <person name="Guo B."/>
            <person name="Wei J."/>
            <person name="Xu J."/>
            <person name="St-Pierre B."/>
            <person name="Chen S."/>
            <person name="Sun C."/>
        </authorList>
    </citation>
    <scope>NUCLEOTIDE SEQUENCE [LARGE SCALE GENOMIC DNA]</scope>
</reference>